<keyword evidence="1" id="KW-0472">Membrane</keyword>
<sequence length="41" mass="4575">MDDLLHFLMTLRTSPQRAVLVEVGFVAVGAFLLGLTLFRLI</sequence>
<keyword evidence="1" id="KW-1133">Transmembrane helix</keyword>
<gene>
    <name evidence="2" type="ORF">OCL97_19805</name>
</gene>
<keyword evidence="3" id="KW-1185">Reference proteome</keyword>
<name>A0ABW6CWF8_9CAUL</name>
<feature type="transmembrane region" description="Helical" evidence="1">
    <location>
        <begin position="20"/>
        <end position="40"/>
    </location>
</feature>
<organism evidence="2 3">
    <name type="scientific">Phenylobacterium ferrooxidans</name>
    <dbReference type="NCBI Taxonomy" id="2982689"/>
    <lineage>
        <taxon>Bacteria</taxon>
        <taxon>Pseudomonadati</taxon>
        <taxon>Pseudomonadota</taxon>
        <taxon>Alphaproteobacteria</taxon>
        <taxon>Caulobacterales</taxon>
        <taxon>Caulobacteraceae</taxon>
        <taxon>Phenylobacterium</taxon>
    </lineage>
</organism>
<dbReference type="Proteomes" id="UP001598130">
    <property type="component" value="Unassembled WGS sequence"/>
</dbReference>
<evidence type="ECO:0000256" key="1">
    <source>
        <dbReference type="SAM" id="Phobius"/>
    </source>
</evidence>
<keyword evidence="1" id="KW-0812">Transmembrane</keyword>
<dbReference type="RefSeq" id="WP_304781568.1">
    <property type="nucleotide sequence ID" value="NZ_JAOTJD010000049.1"/>
</dbReference>
<evidence type="ECO:0000313" key="3">
    <source>
        <dbReference type="Proteomes" id="UP001598130"/>
    </source>
</evidence>
<evidence type="ECO:0000313" key="2">
    <source>
        <dbReference type="EMBL" id="MFD3266195.1"/>
    </source>
</evidence>
<reference evidence="2 3" key="1">
    <citation type="submission" date="2022-09" db="EMBL/GenBank/DDBJ databases">
        <title>New species of Phenylobacterium.</title>
        <authorList>
            <person name="Mieszkin S."/>
        </authorList>
    </citation>
    <scope>NUCLEOTIDE SEQUENCE [LARGE SCALE GENOMIC DNA]</scope>
    <source>
        <strain evidence="2 3">HK31-G</strain>
    </source>
</reference>
<dbReference type="EMBL" id="JAOTJD010000049">
    <property type="protein sequence ID" value="MFD3266195.1"/>
    <property type="molecule type" value="Genomic_DNA"/>
</dbReference>
<protein>
    <submittedName>
        <fullName evidence="2">Uncharacterized protein</fullName>
    </submittedName>
</protein>
<proteinExistence type="predicted"/>
<accession>A0ABW6CWF8</accession>
<comment type="caution">
    <text evidence="2">The sequence shown here is derived from an EMBL/GenBank/DDBJ whole genome shotgun (WGS) entry which is preliminary data.</text>
</comment>